<dbReference type="Pfam" id="PF04672">
    <property type="entry name" value="Methyltransf_19"/>
    <property type="match status" value="1"/>
</dbReference>
<evidence type="ECO:0000256" key="1">
    <source>
        <dbReference type="SAM" id="MobiDB-lite"/>
    </source>
</evidence>
<dbReference type="EMBL" id="JBHTGL010000008">
    <property type="protein sequence ID" value="MFD0623799.1"/>
    <property type="molecule type" value="Genomic_DNA"/>
</dbReference>
<dbReference type="GO" id="GO:0032259">
    <property type="term" value="P:methylation"/>
    <property type="evidence" value="ECO:0007669"/>
    <property type="project" value="UniProtKB-KW"/>
</dbReference>
<accession>A0ABW2WQX2</accession>
<keyword evidence="3" id="KW-1185">Reference proteome</keyword>
<dbReference type="Proteomes" id="UP001596915">
    <property type="component" value="Unassembled WGS sequence"/>
</dbReference>
<keyword evidence="2" id="KW-0489">Methyltransferase</keyword>
<sequence>MSEHQPPATPPAHPEADRIDTIRPHSARFWHYFVGGNDNYGATSTPSGVSA</sequence>
<dbReference type="EC" id="2.1.1.-" evidence="2"/>
<protein>
    <submittedName>
        <fullName evidence="2">SAM-dependent methyltransferase</fullName>
        <ecNumber evidence="2">2.1.1.-</ecNumber>
    </submittedName>
</protein>
<keyword evidence="2" id="KW-0808">Transferase</keyword>
<evidence type="ECO:0000313" key="3">
    <source>
        <dbReference type="Proteomes" id="UP001596915"/>
    </source>
</evidence>
<feature type="region of interest" description="Disordered" evidence="1">
    <location>
        <begin position="1"/>
        <end position="21"/>
    </location>
</feature>
<dbReference type="InterPro" id="IPR006764">
    <property type="entry name" value="SAM_dep_MeTrfase_SAV2177_type"/>
</dbReference>
<name>A0ABW2WQX2_9ACTN</name>
<dbReference type="GO" id="GO:0008168">
    <property type="term" value="F:methyltransferase activity"/>
    <property type="evidence" value="ECO:0007669"/>
    <property type="project" value="UniProtKB-KW"/>
</dbReference>
<proteinExistence type="predicted"/>
<organism evidence="2 3">
    <name type="scientific">Streptomyces sanglieri</name>
    <dbReference type="NCBI Taxonomy" id="193460"/>
    <lineage>
        <taxon>Bacteria</taxon>
        <taxon>Bacillati</taxon>
        <taxon>Actinomycetota</taxon>
        <taxon>Actinomycetes</taxon>
        <taxon>Kitasatosporales</taxon>
        <taxon>Streptomycetaceae</taxon>
        <taxon>Streptomyces</taxon>
    </lineage>
</organism>
<evidence type="ECO:0000313" key="2">
    <source>
        <dbReference type="EMBL" id="MFD0623799.1"/>
    </source>
</evidence>
<reference evidence="3" key="1">
    <citation type="journal article" date="2019" name="Int. J. Syst. Evol. Microbiol.">
        <title>The Global Catalogue of Microorganisms (GCM) 10K type strain sequencing project: providing services to taxonomists for standard genome sequencing and annotation.</title>
        <authorList>
            <consortium name="The Broad Institute Genomics Platform"/>
            <consortium name="The Broad Institute Genome Sequencing Center for Infectious Disease"/>
            <person name="Wu L."/>
            <person name="Ma J."/>
        </authorList>
    </citation>
    <scope>NUCLEOTIDE SEQUENCE [LARGE SCALE GENOMIC DNA]</scope>
    <source>
        <strain evidence="3">JCM 12607</strain>
    </source>
</reference>
<gene>
    <name evidence="2" type="ORF">ACFQ2K_14435</name>
</gene>
<comment type="caution">
    <text evidence="2">The sequence shown here is derived from an EMBL/GenBank/DDBJ whole genome shotgun (WGS) entry which is preliminary data.</text>
</comment>